<dbReference type="HOGENOM" id="CLU_006135_0_0_6"/>
<dbReference type="InterPro" id="IPR038734">
    <property type="entry name" value="YhaN_AAA"/>
</dbReference>
<evidence type="ECO:0000313" key="3">
    <source>
        <dbReference type="EMBL" id="AFL76422.1"/>
    </source>
</evidence>
<organism evidence="3 4">
    <name type="scientific">Thiocystis violascens (strain ATCC 17096 / DSM 198 / 6111)</name>
    <name type="common">Chromatium violascens</name>
    <dbReference type="NCBI Taxonomy" id="765911"/>
    <lineage>
        <taxon>Bacteria</taxon>
        <taxon>Pseudomonadati</taxon>
        <taxon>Pseudomonadota</taxon>
        <taxon>Gammaproteobacteria</taxon>
        <taxon>Chromatiales</taxon>
        <taxon>Chromatiaceae</taxon>
        <taxon>Thiocystis</taxon>
    </lineage>
</organism>
<reference evidence="3 4" key="1">
    <citation type="submission" date="2012-06" db="EMBL/GenBank/DDBJ databases">
        <title>Complete sequence of Thiocystis violascens DSM 198.</title>
        <authorList>
            <consortium name="US DOE Joint Genome Institute"/>
            <person name="Lucas S."/>
            <person name="Han J."/>
            <person name="Lapidus A."/>
            <person name="Cheng J.-F."/>
            <person name="Goodwin L."/>
            <person name="Pitluck S."/>
            <person name="Peters L."/>
            <person name="Ovchinnikova G."/>
            <person name="Teshima H."/>
            <person name="Detter J.C."/>
            <person name="Han C."/>
            <person name="Tapia R."/>
            <person name="Land M."/>
            <person name="Hauser L."/>
            <person name="Kyrpides N."/>
            <person name="Ivanova N."/>
            <person name="Pagani I."/>
            <person name="Vogl K."/>
            <person name="Liu Z."/>
            <person name="Frigaard N.-U."/>
            <person name="Bryant D."/>
            <person name="Woyke T."/>
        </authorList>
    </citation>
    <scope>NUCLEOTIDE SEQUENCE [LARGE SCALE GENOMIC DNA]</scope>
    <source>
        <strain evidence="4">ATCC 17096 / DSM 198 / 6111</strain>
    </source>
</reference>
<dbReference type="eggNOG" id="COG4717">
    <property type="taxonomic scope" value="Bacteria"/>
</dbReference>
<accession>I3YHF4</accession>
<evidence type="ECO:0000259" key="2">
    <source>
        <dbReference type="Pfam" id="PF13514"/>
    </source>
</evidence>
<dbReference type="PANTHER" id="PTHR41259">
    <property type="entry name" value="DOUBLE-STRAND BREAK REPAIR RAD50 ATPASE, PUTATIVE-RELATED"/>
    <property type="match status" value="1"/>
</dbReference>
<dbReference type="EMBL" id="CP003154">
    <property type="protein sequence ID" value="AFL76422.1"/>
    <property type="molecule type" value="Genomic_DNA"/>
</dbReference>
<keyword evidence="4" id="KW-1185">Reference proteome</keyword>
<feature type="coiled-coil region" evidence="1">
    <location>
        <begin position="484"/>
        <end position="525"/>
    </location>
</feature>
<dbReference type="KEGG" id="tvi:Thivi_4631"/>
<gene>
    <name evidence="3" type="ordered locus">Thivi_4631</name>
</gene>
<dbReference type="SUPFAM" id="SSF52540">
    <property type="entry name" value="P-loop containing nucleoside triphosphate hydrolases"/>
    <property type="match status" value="1"/>
</dbReference>
<keyword evidence="1" id="KW-0175">Coiled coil</keyword>
<dbReference type="AlphaFoldDB" id="I3YHF4"/>
<dbReference type="OrthoDB" id="9789562at2"/>
<dbReference type="STRING" id="765911.Thivi_4631"/>
<dbReference type="Pfam" id="PF13514">
    <property type="entry name" value="AAA_27"/>
    <property type="match status" value="1"/>
</dbReference>
<name>I3YHF4_THIV6</name>
<evidence type="ECO:0000313" key="4">
    <source>
        <dbReference type="Proteomes" id="UP000006062"/>
    </source>
</evidence>
<feature type="domain" description="YhaN AAA" evidence="2">
    <location>
        <begin position="1"/>
        <end position="206"/>
    </location>
</feature>
<evidence type="ECO:0000256" key="1">
    <source>
        <dbReference type="SAM" id="Coils"/>
    </source>
</evidence>
<protein>
    <recommendedName>
        <fullName evidence="2">YhaN AAA domain-containing protein</fullName>
    </recommendedName>
</protein>
<proteinExistence type="predicted"/>
<dbReference type="Gene3D" id="3.40.50.300">
    <property type="entry name" value="P-loop containing nucleotide triphosphate hydrolases"/>
    <property type="match status" value="2"/>
</dbReference>
<dbReference type="Proteomes" id="UP000006062">
    <property type="component" value="Chromosome"/>
</dbReference>
<dbReference type="eggNOG" id="COG0419">
    <property type="taxonomic scope" value="Bacteria"/>
</dbReference>
<dbReference type="PANTHER" id="PTHR41259:SF1">
    <property type="entry name" value="DOUBLE-STRAND BREAK REPAIR RAD50 ATPASE, PUTATIVE-RELATED"/>
    <property type="match status" value="1"/>
</dbReference>
<dbReference type="RefSeq" id="WP_014780790.1">
    <property type="nucleotide sequence ID" value="NC_018012.1"/>
</dbReference>
<dbReference type="InterPro" id="IPR027417">
    <property type="entry name" value="P-loop_NTPase"/>
</dbReference>
<sequence>MKILDLHLRAFGPFSDRHLDLSGGQQGLHLIFGPNEAGKSSALRALRALLFGIPERTQDDFLHARQNLRVGGRLQGHDGTELLCFRKKGRKHTLLDGDEKPLADDCLARLLGGVDERLFERLFGIDHEGLVAGGQALLAERGREAEALFGAGLGSVDLHAVLKQLDQEARDLFLPRASTRLINLQLSQLTDIERRQREVSLSARHWDDARKAVNQARQRLVEMDETLARTTRQHSRLERIRRTLPNLARRAQLLAQLAELGETPSLSEDFGQRRETALSQRALALASQSGALARFGDIQVKVAALTVREELLAEADAIDALRERLGSHRKAARDRSGLVSECAALESRSRALLAQARPDLCLTDAPGLRPLLNRRRRAAELGESREIRAAAVAQARTKLAETQRKLADVRDALAALPASQPLDGLRHAIDEARRAGDLERAAADALARIQGHDHDCQRELSALELWTKDLDALRHAPLPSAGTVERFANEFRDLEDAIRTLDRILAETRSERRRIEEALRALQLGGTIPSEGDLARARAQRDRGWRLLKRQWLGGAEILAEDARDEVADTALPAVFERDLATADEVADRLRREARRVHEQAAAHAQLESRGQRIGEAEQESVTLHERRDALLGAWQSLWRPCGLDPLPPREMQHWLVKATRLRELAGQGDELLAGLAQLRATSETHARALRSALRAVGFALPSPPEEPGPSLLLNQAEAHLASLLETERRRALLEKEMSALRDAELRLDLDVTASEEARASWSSAWAALMDELGLPQDASPGDASDHLKNLDDCLAHLRDAERLAARIAGIDADAMEFQQEAGGLLSRLAPDLKEQPIEEALPQLHRRLVKQREDKSRLDELMGQSQRTEEEIRQAEVTLRATDAILAELCREAGCKSPEQLTAVEQTAQAHHLLQKQLQDVDAALVSAGDGLGIDALLEEAGGVDRDAVLAELNALEARLDGELRPRQADLLEEKVNAERKFAEMTGDNAAAALAEEAQHTLSTLRYHAERYVRVKLAARILRDTIESFRREHRDPILTRASGYFAQLTCHAFNAVETDFDESDQPVLVGQRATGERLRVEGMSTGTRDQLYLALRLANLDHHLSDTEPLPFIVDDILIHFDDARAYATLAALADFSAKTQVVLFTHHRQVVEQARNLDTTGTRVLVHALSETASAS</sequence>